<keyword evidence="2" id="KW-1185">Reference proteome</keyword>
<sequence length="116" mass="12704">MKKALKAALLTPRPHIKAVELFGTQVNLRRMTSAELLTLEEQAEKLSEAGDGREASRLNIQMLLDCLVDDKGQAIAASELPSAEELMAVHDNATMIEAIQIVKRHAIGTLEEAEKN</sequence>
<dbReference type="InterPro" id="IPR024410">
    <property type="entry name" value="Phage_TAC_12"/>
</dbReference>
<comment type="caution">
    <text evidence="1">The sequence shown here is derived from an EMBL/GenBank/DDBJ whole genome shotgun (WGS) entry which is preliminary data.</text>
</comment>
<reference evidence="1 2" key="1">
    <citation type="journal article" date="2017" name="Nat. Microbiol.">
        <title>Natural product diversity associated with the nematode symbionts Photorhabdus and Xenorhabdus.</title>
        <authorList>
            <person name="Tobias N.J."/>
            <person name="Wolff H."/>
            <person name="Djahanschiri B."/>
            <person name="Grundmann F."/>
            <person name="Kronenwerth M."/>
            <person name="Shi Y.M."/>
            <person name="Simonyi S."/>
            <person name="Grun P."/>
            <person name="Shapiro-Ilan D."/>
            <person name="Pidot S.J."/>
            <person name="Stinear T.P."/>
            <person name="Ebersberger I."/>
            <person name="Bode H.B."/>
        </authorList>
    </citation>
    <scope>NUCLEOTIDE SEQUENCE [LARGE SCALE GENOMIC DNA]</scope>
    <source>
        <strain evidence="1 2">DSM 17907</strain>
    </source>
</reference>
<dbReference type="AlphaFoldDB" id="A0A2D0KY52"/>
<proteinExistence type="predicted"/>
<protein>
    <submittedName>
        <fullName evidence="1">Phage tail protein</fullName>
    </submittedName>
</protein>
<name>A0A2D0KY52_9GAMM</name>
<dbReference type="RefSeq" id="WP_099143449.1">
    <property type="nucleotide sequence ID" value="NZ_CAWNOR010000088.1"/>
</dbReference>
<accession>A0A2D0KY52</accession>
<evidence type="ECO:0000313" key="2">
    <source>
        <dbReference type="Proteomes" id="UP000221101"/>
    </source>
</evidence>
<evidence type="ECO:0000313" key="1">
    <source>
        <dbReference type="EMBL" id="PHM68137.1"/>
    </source>
</evidence>
<dbReference type="Pfam" id="PF16462">
    <property type="entry name" value="Phage_TAC_14"/>
    <property type="match status" value="1"/>
</dbReference>
<dbReference type="Proteomes" id="UP000221101">
    <property type="component" value="Unassembled WGS sequence"/>
</dbReference>
<dbReference type="EMBL" id="NJCX01000051">
    <property type="protein sequence ID" value="PHM68137.1"/>
    <property type="molecule type" value="Genomic_DNA"/>
</dbReference>
<gene>
    <name evidence="1" type="ORF">Xkoz_03749</name>
</gene>
<organism evidence="1 2">
    <name type="scientific">Xenorhabdus kozodoii</name>
    <dbReference type="NCBI Taxonomy" id="351676"/>
    <lineage>
        <taxon>Bacteria</taxon>
        <taxon>Pseudomonadati</taxon>
        <taxon>Pseudomonadota</taxon>
        <taxon>Gammaproteobacteria</taxon>
        <taxon>Enterobacterales</taxon>
        <taxon>Morganellaceae</taxon>
        <taxon>Xenorhabdus</taxon>
    </lineage>
</organism>
<dbReference type="OrthoDB" id="6493711at2"/>